<evidence type="ECO:0000259" key="1">
    <source>
        <dbReference type="Pfam" id="PF12728"/>
    </source>
</evidence>
<evidence type="ECO:0000313" key="3">
    <source>
        <dbReference type="Proteomes" id="UP000018720"/>
    </source>
</evidence>
<sequence length="80" mass="9481">MNAVSEKPSRIKLSSHVRKMFYSTKEFARILGKSEKTIHRWEESGVFPFSSYELGERSTVWLISDVESWINSRRNKKERT</sequence>
<dbReference type="InterPro" id="IPR036388">
    <property type="entry name" value="WH-like_DNA-bd_sf"/>
</dbReference>
<organism evidence="2 3">
    <name type="scientific">Leptospira licerasiae str. MMD4847</name>
    <dbReference type="NCBI Taxonomy" id="1049971"/>
    <lineage>
        <taxon>Bacteria</taxon>
        <taxon>Pseudomonadati</taxon>
        <taxon>Spirochaetota</taxon>
        <taxon>Spirochaetia</taxon>
        <taxon>Leptospirales</taxon>
        <taxon>Leptospiraceae</taxon>
        <taxon>Leptospira</taxon>
    </lineage>
</organism>
<comment type="caution">
    <text evidence="2">The sequence shown here is derived from an EMBL/GenBank/DDBJ whole genome shotgun (WGS) entry which is preliminary data.</text>
</comment>
<keyword evidence="3" id="KW-1185">Reference proteome</keyword>
<name>A0ABN0H9E6_9LEPT</name>
<dbReference type="RefSeq" id="WP_008589373.1">
    <property type="nucleotide sequence ID" value="NZ_AHOM02000004.1"/>
</dbReference>
<evidence type="ECO:0000313" key="2">
    <source>
        <dbReference type="EMBL" id="EJZ42350.1"/>
    </source>
</evidence>
<dbReference type="InterPro" id="IPR041657">
    <property type="entry name" value="HTH_17"/>
</dbReference>
<dbReference type="InterPro" id="IPR009061">
    <property type="entry name" value="DNA-bd_dom_put_sf"/>
</dbReference>
<dbReference type="EMBL" id="AHOM02000004">
    <property type="protein sequence ID" value="EJZ42350.1"/>
    <property type="molecule type" value="Genomic_DNA"/>
</dbReference>
<dbReference type="SUPFAM" id="SSF46955">
    <property type="entry name" value="Putative DNA-binding domain"/>
    <property type="match status" value="1"/>
</dbReference>
<dbReference type="Proteomes" id="UP000018720">
    <property type="component" value="Unassembled WGS sequence"/>
</dbReference>
<proteinExistence type="predicted"/>
<accession>A0ABN0H9E6</accession>
<dbReference type="Gene3D" id="1.10.10.10">
    <property type="entry name" value="Winged helix-like DNA-binding domain superfamily/Winged helix DNA-binding domain"/>
    <property type="match status" value="1"/>
</dbReference>
<feature type="domain" description="Helix-turn-helix" evidence="1">
    <location>
        <begin position="21"/>
        <end position="74"/>
    </location>
</feature>
<protein>
    <submittedName>
        <fullName evidence="2">Transcriptional regulator, AlpA family</fullName>
    </submittedName>
</protein>
<reference evidence="2 3" key="1">
    <citation type="submission" date="2012-08" db="EMBL/GenBank/DDBJ databases">
        <authorList>
            <person name="Harkins D.M."/>
            <person name="Durkin A.S."/>
            <person name="Selengut J.D."/>
            <person name="Sanka R."/>
            <person name="DePew J."/>
            <person name="Purushe J."/>
            <person name="Matthias M.A."/>
            <person name="Vinetz J.M."/>
            <person name="Sutton G.G."/>
            <person name="Nelson W.C."/>
            <person name="Fouts D.E."/>
        </authorList>
    </citation>
    <scope>NUCLEOTIDE SEQUENCE [LARGE SCALE GENOMIC DNA]</scope>
    <source>
        <strain evidence="2 3">MMD4847</strain>
    </source>
</reference>
<gene>
    <name evidence="2" type="ORF">LEP1GSC178_3596</name>
</gene>
<dbReference type="Pfam" id="PF12728">
    <property type="entry name" value="HTH_17"/>
    <property type="match status" value="1"/>
</dbReference>